<dbReference type="EMBL" id="CP011030">
    <property type="protein sequence ID" value="ATC91457.1"/>
    <property type="molecule type" value="Genomic_DNA"/>
</dbReference>
<gene>
    <name evidence="1" type="ORF">PISS_a2664</name>
</gene>
<protein>
    <submittedName>
        <fullName evidence="1">Uncharacterized protein</fullName>
    </submittedName>
</protein>
<organism evidence="1 2">
    <name type="scientific">Pseudoalteromonas issachenkonii</name>
    <dbReference type="NCBI Taxonomy" id="152297"/>
    <lineage>
        <taxon>Bacteria</taxon>
        <taxon>Pseudomonadati</taxon>
        <taxon>Pseudomonadota</taxon>
        <taxon>Gammaproteobacteria</taxon>
        <taxon>Alteromonadales</taxon>
        <taxon>Pseudoalteromonadaceae</taxon>
        <taxon>Pseudoalteromonas</taxon>
    </lineage>
</organism>
<dbReference type="RefSeq" id="WP_058155154.1">
    <property type="nucleotide sequence ID" value="NZ_CP011030.1"/>
</dbReference>
<sequence>MENYQLVKHATSLAKSKKYDYAIQLLSELYKSNEVSDAEIIKVIPYYQKAGRYNELEQYFEEILIPLIRNINERNFSHKCKEIQYAFISVSIHKIYNKLELCAKRENKEDDKSKFSSKAILYYQLYRDNLVKGKKIELELGYTEARSIWGGDHSKWPDSLKRRFSQYIPN</sequence>
<accession>A0ABM6N551</accession>
<evidence type="ECO:0000313" key="2">
    <source>
        <dbReference type="Proteomes" id="UP000217258"/>
    </source>
</evidence>
<keyword evidence="2" id="KW-1185">Reference proteome</keyword>
<dbReference type="Proteomes" id="UP000217258">
    <property type="component" value="Chromosome I"/>
</dbReference>
<proteinExistence type="predicted"/>
<name>A0ABM6N551_9GAMM</name>
<evidence type="ECO:0000313" key="1">
    <source>
        <dbReference type="EMBL" id="ATC91457.1"/>
    </source>
</evidence>
<reference evidence="1 2" key="1">
    <citation type="submission" date="2015-06" db="EMBL/GenBank/DDBJ databases">
        <authorList>
            <person name="Xie B.-B."/>
            <person name="Rong J.-C."/>
            <person name="Qin Q.-L."/>
            <person name="Zhang Y.-Z."/>
        </authorList>
    </citation>
    <scope>NUCLEOTIDE SEQUENCE [LARGE SCALE GENOMIC DNA]</scope>
    <source>
        <strain evidence="1 2">KMM 3549</strain>
    </source>
</reference>